<dbReference type="EMBL" id="JABEBT010000021">
    <property type="protein sequence ID" value="KAF7637300.1"/>
    <property type="molecule type" value="Genomic_DNA"/>
</dbReference>
<reference evidence="2" key="1">
    <citation type="journal article" date="2020" name="Ecol. Evol.">
        <title>Genome structure and content of the rice root-knot nematode (Meloidogyne graminicola).</title>
        <authorList>
            <person name="Phan N.T."/>
            <person name="Danchin E.G.J."/>
            <person name="Klopp C."/>
            <person name="Perfus-Barbeoch L."/>
            <person name="Kozlowski D.K."/>
            <person name="Koutsovoulos G.D."/>
            <person name="Lopez-Roques C."/>
            <person name="Bouchez O."/>
            <person name="Zahm M."/>
            <person name="Besnard G."/>
            <person name="Bellafiore S."/>
        </authorList>
    </citation>
    <scope>NUCLEOTIDE SEQUENCE</scope>
    <source>
        <strain evidence="2">VN-18</strain>
    </source>
</reference>
<accession>A0A8S9ZVL5</accession>
<feature type="compositionally biased region" description="Polar residues" evidence="1">
    <location>
        <begin position="7"/>
        <end position="25"/>
    </location>
</feature>
<feature type="region of interest" description="Disordered" evidence="1">
    <location>
        <begin position="1"/>
        <end position="32"/>
    </location>
</feature>
<name>A0A8S9ZVL5_9BILA</name>
<organism evidence="2 3">
    <name type="scientific">Meloidogyne graminicola</name>
    <dbReference type="NCBI Taxonomy" id="189291"/>
    <lineage>
        <taxon>Eukaryota</taxon>
        <taxon>Metazoa</taxon>
        <taxon>Ecdysozoa</taxon>
        <taxon>Nematoda</taxon>
        <taxon>Chromadorea</taxon>
        <taxon>Rhabditida</taxon>
        <taxon>Tylenchina</taxon>
        <taxon>Tylenchomorpha</taxon>
        <taxon>Tylenchoidea</taxon>
        <taxon>Meloidogynidae</taxon>
        <taxon>Meloidogyninae</taxon>
        <taxon>Meloidogyne</taxon>
    </lineage>
</organism>
<evidence type="ECO:0000256" key="1">
    <source>
        <dbReference type="SAM" id="MobiDB-lite"/>
    </source>
</evidence>
<protein>
    <submittedName>
        <fullName evidence="2">Uncharacterized protein</fullName>
    </submittedName>
</protein>
<keyword evidence="3" id="KW-1185">Reference proteome</keyword>
<comment type="caution">
    <text evidence="2">The sequence shown here is derived from an EMBL/GenBank/DDBJ whole genome shotgun (WGS) entry which is preliminary data.</text>
</comment>
<evidence type="ECO:0000313" key="2">
    <source>
        <dbReference type="EMBL" id="KAF7637300.1"/>
    </source>
</evidence>
<gene>
    <name evidence="2" type="ORF">Mgra_00003266</name>
</gene>
<evidence type="ECO:0000313" key="3">
    <source>
        <dbReference type="Proteomes" id="UP000605970"/>
    </source>
</evidence>
<dbReference type="Proteomes" id="UP000605970">
    <property type="component" value="Unassembled WGS sequence"/>
</dbReference>
<dbReference type="AlphaFoldDB" id="A0A8S9ZVL5"/>
<proteinExistence type="predicted"/>
<sequence length="32" mass="3799">MFCQLARQDQTNSLRKTRRLSSNSLEHVIHKT</sequence>